<sequence length="637" mass="69397">MSDSDVLWRPSAARIEDSELTRYRRWLGGEQAASDYLDLWRWSTHDPGRFWSSLVEFEQVRLGGAATGPVAPTNMPGGRWFPGRTVNYAEHLLREAPDAALLVVNDDNQGHVVSRDELIRQVGALSATLRSVGVGPGDRVVAVLSNRAEAVVGLLAAAAIGAIWAICSPEFGATAIVSRFAQLEPKVLLGIDGYRYGGKIRSSRDDIASIAAQLPTVEQIIWVDSDSPGELIAAARPVRSWSDATAGDAPPEFAEVPFEHPLWVLFSSGTTGVPKGIVHGHGGILLETLKMLHLQVDLHRGERFLNVGSTSWAVWNTLVSSLGVGATPVLFEGSPVWPEVDRLWQVVAEHDVAVMGLGAGYLHACLKADVRPPRSALRTLLVTGSPLSAAGYRWVYDRLGDLWLASMSGGTDICSIFVGGAPDLPVRAGRLQPPALGAAVEAWDPHGHHLVGQRGELVVTRPMPSMPLYFWNDPDGRRYRESYFDMFPGIWRHGDYIEFDEDGTSFIHGRSDSTLNRQGVRMGPGDIYQVVEAIPEVQEALVVGVERGEDYYMPLFVAVADDADFGHVKSQIRAAIRAELSPRHVPDEVIQVRAIPHTRTGKKLEVPVKRLLQGEALADVVDLGTVDDPQLLHDLAT</sequence>
<dbReference type="AlphaFoldDB" id="A0A545AUW7"/>
<dbReference type="NCBIfam" id="TIGR01217">
    <property type="entry name" value="ac_ac_CoA_syn"/>
    <property type="match status" value="1"/>
</dbReference>
<keyword evidence="9" id="KW-1185">Reference proteome</keyword>
<feature type="domain" description="AMP-binding enzyme C-terminal" evidence="6">
    <location>
        <begin position="529"/>
        <end position="602"/>
    </location>
</feature>
<dbReference type="EC" id="6.2.1.16" evidence="8"/>
<dbReference type="Gene3D" id="3.30.300.30">
    <property type="match status" value="1"/>
</dbReference>
<dbReference type="InterPro" id="IPR000873">
    <property type="entry name" value="AMP-dep_synth/lig_dom"/>
</dbReference>
<reference evidence="8 9" key="1">
    <citation type="submission" date="2019-07" db="EMBL/GenBank/DDBJ databases">
        <title>Cryptosporangium phraense sp. nov., isolated from plant litter.</title>
        <authorList>
            <person name="Suriyachadkun C."/>
        </authorList>
    </citation>
    <scope>NUCLEOTIDE SEQUENCE [LARGE SCALE GENOMIC DNA]</scope>
    <source>
        <strain evidence="8 9">A-T 5661</strain>
    </source>
</reference>
<dbReference type="NCBIfam" id="NF002937">
    <property type="entry name" value="PRK03584.1"/>
    <property type="match status" value="1"/>
</dbReference>
<dbReference type="InterPro" id="IPR025110">
    <property type="entry name" value="AMP-bd_C"/>
</dbReference>
<dbReference type="InterPro" id="IPR042099">
    <property type="entry name" value="ANL_N_sf"/>
</dbReference>
<dbReference type="GO" id="GO:0005524">
    <property type="term" value="F:ATP binding"/>
    <property type="evidence" value="ECO:0007669"/>
    <property type="project" value="UniProtKB-KW"/>
</dbReference>
<accession>A0A545AUW7</accession>
<comment type="similarity">
    <text evidence="1">Belongs to the ATP-dependent AMP-binding enzyme family.</text>
</comment>
<keyword evidence="3" id="KW-0547">Nucleotide-binding</keyword>
<evidence type="ECO:0000256" key="1">
    <source>
        <dbReference type="ARBA" id="ARBA00006432"/>
    </source>
</evidence>
<evidence type="ECO:0000256" key="3">
    <source>
        <dbReference type="ARBA" id="ARBA00022741"/>
    </source>
</evidence>
<dbReference type="InterPro" id="IPR005914">
    <property type="entry name" value="Acac_CoA_synth"/>
</dbReference>
<feature type="domain" description="AMP-dependent synthetase/ligase" evidence="5">
    <location>
        <begin position="95"/>
        <end position="463"/>
    </location>
</feature>
<dbReference type="OrthoDB" id="9803968at2"/>
<gene>
    <name evidence="8" type="ORF">FL583_11490</name>
</gene>
<dbReference type="EMBL" id="VIRS01000006">
    <property type="protein sequence ID" value="TQS45114.1"/>
    <property type="molecule type" value="Genomic_DNA"/>
</dbReference>
<dbReference type="PROSITE" id="PS00455">
    <property type="entry name" value="AMP_BINDING"/>
    <property type="match status" value="1"/>
</dbReference>
<dbReference type="Pfam" id="PF00501">
    <property type="entry name" value="AMP-binding"/>
    <property type="match status" value="1"/>
</dbReference>
<dbReference type="SUPFAM" id="SSF56801">
    <property type="entry name" value="Acetyl-CoA synthetase-like"/>
    <property type="match status" value="1"/>
</dbReference>
<evidence type="ECO:0000259" key="7">
    <source>
        <dbReference type="Pfam" id="PF16177"/>
    </source>
</evidence>
<dbReference type="PANTHER" id="PTHR42921">
    <property type="entry name" value="ACETOACETYL-COA SYNTHETASE"/>
    <property type="match status" value="1"/>
</dbReference>
<keyword evidence="2 8" id="KW-0436">Ligase</keyword>
<organism evidence="8 9">
    <name type="scientific">Cryptosporangium phraense</name>
    <dbReference type="NCBI Taxonomy" id="2593070"/>
    <lineage>
        <taxon>Bacteria</taxon>
        <taxon>Bacillati</taxon>
        <taxon>Actinomycetota</taxon>
        <taxon>Actinomycetes</taxon>
        <taxon>Cryptosporangiales</taxon>
        <taxon>Cryptosporangiaceae</taxon>
        <taxon>Cryptosporangium</taxon>
    </lineage>
</organism>
<dbReference type="InterPro" id="IPR020845">
    <property type="entry name" value="AMP-binding_CS"/>
</dbReference>
<dbReference type="GO" id="GO:0030729">
    <property type="term" value="F:acetoacetate-CoA ligase activity"/>
    <property type="evidence" value="ECO:0007669"/>
    <property type="project" value="UniProtKB-EC"/>
</dbReference>
<dbReference type="Proteomes" id="UP000317982">
    <property type="component" value="Unassembled WGS sequence"/>
</dbReference>
<proteinExistence type="inferred from homology"/>
<dbReference type="GO" id="GO:0006629">
    <property type="term" value="P:lipid metabolic process"/>
    <property type="evidence" value="ECO:0007669"/>
    <property type="project" value="InterPro"/>
</dbReference>
<dbReference type="Pfam" id="PF16177">
    <property type="entry name" value="ACAS_N"/>
    <property type="match status" value="1"/>
</dbReference>
<evidence type="ECO:0000256" key="2">
    <source>
        <dbReference type="ARBA" id="ARBA00022598"/>
    </source>
</evidence>
<feature type="domain" description="Acetyl-coenzyme A synthetase N-terminal" evidence="7">
    <location>
        <begin position="36"/>
        <end position="91"/>
    </location>
</feature>
<name>A0A545AUW7_9ACTN</name>
<dbReference type="InParanoid" id="A0A545AUW7"/>
<comment type="caution">
    <text evidence="8">The sequence shown here is derived from an EMBL/GenBank/DDBJ whole genome shotgun (WGS) entry which is preliminary data.</text>
</comment>
<keyword evidence="4" id="KW-0067">ATP-binding</keyword>
<evidence type="ECO:0000259" key="5">
    <source>
        <dbReference type="Pfam" id="PF00501"/>
    </source>
</evidence>
<evidence type="ECO:0000313" key="8">
    <source>
        <dbReference type="EMBL" id="TQS45114.1"/>
    </source>
</evidence>
<dbReference type="RefSeq" id="WP_142704563.1">
    <property type="nucleotide sequence ID" value="NZ_VIRS01000006.1"/>
</dbReference>
<dbReference type="InterPro" id="IPR045851">
    <property type="entry name" value="AMP-bd_C_sf"/>
</dbReference>
<protein>
    <submittedName>
        <fullName evidence="8">Acetoacetate--CoA ligase</fullName>
        <ecNumber evidence="8">6.2.1.16</ecNumber>
    </submittedName>
</protein>
<evidence type="ECO:0000313" key="9">
    <source>
        <dbReference type="Proteomes" id="UP000317982"/>
    </source>
</evidence>
<dbReference type="PANTHER" id="PTHR42921:SF1">
    <property type="entry name" value="ACETOACETYL-COA SYNTHETASE"/>
    <property type="match status" value="1"/>
</dbReference>
<dbReference type="Pfam" id="PF13193">
    <property type="entry name" value="AMP-binding_C"/>
    <property type="match status" value="1"/>
</dbReference>
<evidence type="ECO:0000259" key="6">
    <source>
        <dbReference type="Pfam" id="PF13193"/>
    </source>
</evidence>
<evidence type="ECO:0000256" key="4">
    <source>
        <dbReference type="ARBA" id="ARBA00022840"/>
    </source>
</evidence>
<dbReference type="InterPro" id="IPR032387">
    <property type="entry name" value="ACAS_N"/>
</dbReference>
<dbReference type="Gene3D" id="3.40.50.12780">
    <property type="entry name" value="N-terminal domain of ligase-like"/>
    <property type="match status" value="1"/>
</dbReference>